<accession>A0A6V7V1C3</accession>
<evidence type="ECO:0000313" key="1">
    <source>
        <dbReference type="EMBL" id="CAD2167948.1"/>
    </source>
</evidence>
<comment type="caution">
    <text evidence="1">The sequence shown here is derived from an EMBL/GenBank/DDBJ whole genome shotgun (WGS) entry which is preliminary data.</text>
</comment>
<dbReference type="EMBL" id="CAJEWN010000134">
    <property type="protein sequence ID" value="CAD2167948.1"/>
    <property type="molecule type" value="Genomic_DNA"/>
</dbReference>
<protein>
    <submittedName>
        <fullName evidence="1">Uncharacterized protein</fullName>
    </submittedName>
</protein>
<sequence length="61" mass="7313">MIKANDDKYIDYIPLSTNLLYAMYADVYENQRKYFKIFEDGIEKTLKRRYVVDSPYTACTN</sequence>
<proteinExistence type="predicted"/>
<gene>
    <name evidence="1" type="ORF">MENT_LOCUS19267</name>
</gene>
<reference evidence="1 2" key="1">
    <citation type="submission" date="2020-08" db="EMBL/GenBank/DDBJ databases">
        <authorList>
            <person name="Koutsovoulos G."/>
            <person name="Danchin GJ E."/>
        </authorList>
    </citation>
    <scope>NUCLEOTIDE SEQUENCE [LARGE SCALE GENOMIC DNA]</scope>
</reference>
<organism evidence="1 2">
    <name type="scientific">Meloidogyne enterolobii</name>
    <name type="common">Root-knot nematode worm</name>
    <name type="synonym">Meloidogyne mayaguensis</name>
    <dbReference type="NCBI Taxonomy" id="390850"/>
    <lineage>
        <taxon>Eukaryota</taxon>
        <taxon>Metazoa</taxon>
        <taxon>Ecdysozoa</taxon>
        <taxon>Nematoda</taxon>
        <taxon>Chromadorea</taxon>
        <taxon>Rhabditida</taxon>
        <taxon>Tylenchina</taxon>
        <taxon>Tylenchomorpha</taxon>
        <taxon>Tylenchoidea</taxon>
        <taxon>Meloidogynidae</taxon>
        <taxon>Meloidogyninae</taxon>
        <taxon>Meloidogyne</taxon>
    </lineage>
</organism>
<evidence type="ECO:0000313" key="2">
    <source>
        <dbReference type="Proteomes" id="UP000580250"/>
    </source>
</evidence>
<dbReference type="Proteomes" id="UP000580250">
    <property type="component" value="Unassembled WGS sequence"/>
</dbReference>
<name>A0A6V7V1C3_MELEN</name>
<dbReference type="AlphaFoldDB" id="A0A6V7V1C3"/>